<dbReference type="Proteomes" id="UP000219215">
    <property type="component" value="Chromosome DPRO"/>
</dbReference>
<accession>A0A2C8F6P4</accession>
<evidence type="ECO:0000313" key="3">
    <source>
        <dbReference type="Proteomes" id="UP000219215"/>
    </source>
</evidence>
<evidence type="ECO:0000256" key="1">
    <source>
        <dbReference type="SAM" id="Phobius"/>
    </source>
</evidence>
<reference evidence="3" key="1">
    <citation type="submission" date="2017-09" db="EMBL/GenBank/DDBJ databases">
        <authorList>
            <person name="Regsiter A."/>
            <person name="William W."/>
        </authorList>
    </citation>
    <scope>NUCLEOTIDE SEQUENCE [LARGE SCALE GENOMIC DNA]</scope>
    <source>
        <strain evidence="3">500-1</strain>
    </source>
</reference>
<dbReference type="AlphaFoldDB" id="A0A2C8F6P4"/>
<dbReference type="EMBL" id="LT907975">
    <property type="protein sequence ID" value="SOB57504.1"/>
    <property type="molecule type" value="Genomic_DNA"/>
</dbReference>
<name>A0A2C8F6P4_9BACT</name>
<keyword evidence="3" id="KW-1185">Reference proteome</keyword>
<sequence>MAAFEGINMNEDKKQNSWPRKLFILWIVVAAFFALMGCEQERPPRAKTAMEIEAENGIKRVQQGDVSIVVIDGCEYIIYKETNGNNQGYGYMAHKGNCKNPIHGYSKPVSSEKAE</sequence>
<gene>
    <name evidence="2" type="ORF">DPRO_0620</name>
</gene>
<keyword evidence="1" id="KW-1133">Transmembrane helix</keyword>
<protein>
    <submittedName>
        <fullName evidence="2">Uncharacterized protein</fullName>
    </submittedName>
</protein>
<keyword evidence="1" id="KW-0812">Transmembrane</keyword>
<dbReference type="KEGG" id="pprf:DPRO_0620"/>
<proteinExistence type="predicted"/>
<organism evidence="2 3">
    <name type="scientific">Pseudodesulfovibrio profundus</name>
    <dbReference type="NCBI Taxonomy" id="57320"/>
    <lineage>
        <taxon>Bacteria</taxon>
        <taxon>Pseudomonadati</taxon>
        <taxon>Thermodesulfobacteriota</taxon>
        <taxon>Desulfovibrionia</taxon>
        <taxon>Desulfovibrionales</taxon>
        <taxon>Desulfovibrionaceae</taxon>
    </lineage>
</organism>
<feature type="transmembrane region" description="Helical" evidence="1">
    <location>
        <begin position="20"/>
        <end position="38"/>
    </location>
</feature>
<keyword evidence="1" id="KW-0472">Membrane</keyword>
<evidence type="ECO:0000313" key="2">
    <source>
        <dbReference type="EMBL" id="SOB57504.1"/>
    </source>
</evidence>